<dbReference type="GeneID" id="37112970"/>
<evidence type="ECO:0000313" key="3">
    <source>
        <dbReference type="Proteomes" id="UP000246702"/>
    </source>
</evidence>
<accession>A0A317X9Z1</accession>
<keyword evidence="3" id="KW-1185">Reference proteome</keyword>
<evidence type="ECO:0000313" key="2">
    <source>
        <dbReference type="EMBL" id="PWY95195.1"/>
    </source>
</evidence>
<feature type="region of interest" description="Disordered" evidence="1">
    <location>
        <begin position="81"/>
        <end position="109"/>
    </location>
</feature>
<dbReference type="Proteomes" id="UP000246702">
    <property type="component" value="Unassembled WGS sequence"/>
</dbReference>
<dbReference type="EMBL" id="MSFK01000003">
    <property type="protein sequence ID" value="PWY95195.1"/>
    <property type="molecule type" value="Genomic_DNA"/>
</dbReference>
<dbReference type="AlphaFoldDB" id="A0A317X9Z1"/>
<protein>
    <submittedName>
        <fullName evidence="2">Uncharacterized protein</fullName>
    </submittedName>
</protein>
<name>A0A317X9Z1_9EURO</name>
<feature type="non-terminal residue" evidence="2">
    <location>
        <position position="138"/>
    </location>
</feature>
<evidence type="ECO:0000256" key="1">
    <source>
        <dbReference type="SAM" id="MobiDB-lite"/>
    </source>
</evidence>
<reference evidence="2 3" key="1">
    <citation type="submission" date="2016-12" db="EMBL/GenBank/DDBJ databases">
        <title>The genomes of Aspergillus section Nigri reveals drivers in fungal speciation.</title>
        <authorList>
            <consortium name="DOE Joint Genome Institute"/>
            <person name="Vesth T.C."/>
            <person name="Nybo J."/>
            <person name="Theobald S."/>
            <person name="Brandl J."/>
            <person name="Frisvad J.C."/>
            <person name="Nielsen K.F."/>
            <person name="Lyhne E.K."/>
            <person name="Kogle M.E."/>
            <person name="Kuo A."/>
            <person name="Riley R."/>
            <person name="Clum A."/>
            <person name="Nolan M."/>
            <person name="Lipzen A."/>
            <person name="Salamov A."/>
            <person name="Henrissat B."/>
            <person name="Wiebenga A."/>
            <person name="De Vries R.P."/>
            <person name="Grigoriev I.V."/>
            <person name="Mortensen U.H."/>
            <person name="Andersen M.R."/>
            <person name="Baker S.E."/>
        </authorList>
    </citation>
    <scope>NUCLEOTIDE SEQUENCE [LARGE SCALE GENOMIC DNA]</scope>
    <source>
        <strain evidence="2 3">CBS 115572</strain>
    </source>
</reference>
<proteinExistence type="predicted"/>
<comment type="caution">
    <text evidence="2">The sequence shown here is derived from an EMBL/GenBank/DDBJ whole genome shotgun (WGS) entry which is preliminary data.</text>
</comment>
<gene>
    <name evidence="2" type="ORF">BO94DRAFT_531097</name>
</gene>
<organism evidence="2 3">
    <name type="scientific">Aspergillus sclerotioniger CBS 115572</name>
    <dbReference type="NCBI Taxonomy" id="1450535"/>
    <lineage>
        <taxon>Eukaryota</taxon>
        <taxon>Fungi</taxon>
        <taxon>Dikarya</taxon>
        <taxon>Ascomycota</taxon>
        <taxon>Pezizomycotina</taxon>
        <taxon>Eurotiomycetes</taxon>
        <taxon>Eurotiomycetidae</taxon>
        <taxon>Eurotiales</taxon>
        <taxon>Aspergillaceae</taxon>
        <taxon>Aspergillus</taxon>
        <taxon>Aspergillus subgen. Circumdati</taxon>
    </lineage>
</organism>
<feature type="compositionally biased region" description="Low complexity" evidence="1">
    <location>
        <begin position="96"/>
        <end position="109"/>
    </location>
</feature>
<sequence length="138" mass="14554">MRWAILRRTARRLPLPGPAATADPRITLPATVTNPVTSPPLLAVTATKSDTSAATALRRETIPGSNATTVARWAIPSNVALPPPPKAKLRRTAAGTIPVTTSPRTTSPRMTVGTLEAIPRANLLQLKKTANGMPRQLG</sequence>
<dbReference type="RefSeq" id="XP_025471956.1">
    <property type="nucleotide sequence ID" value="XM_025610827.1"/>
</dbReference>